<dbReference type="PANTHER" id="PTHR30625:SF3">
    <property type="entry name" value="TOL-PAL SYSTEM PROTEIN TOLQ"/>
    <property type="match status" value="1"/>
</dbReference>
<dbReference type="Pfam" id="PF01618">
    <property type="entry name" value="MotA_ExbB"/>
    <property type="match status" value="1"/>
</dbReference>
<evidence type="ECO:0000256" key="1">
    <source>
        <dbReference type="ARBA" id="ARBA00004651"/>
    </source>
</evidence>
<feature type="transmembrane region" description="Helical" evidence="7">
    <location>
        <begin position="145"/>
        <end position="166"/>
    </location>
</feature>
<evidence type="ECO:0000256" key="4">
    <source>
        <dbReference type="ARBA" id="ARBA00022989"/>
    </source>
</evidence>
<dbReference type="AlphaFoldDB" id="A0A3A1YJU8"/>
<comment type="subcellular location">
    <subcellularLocation>
        <location evidence="1">Cell membrane</location>
        <topology evidence="1">Multi-pass membrane protein</topology>
    </subcellularLocation>
    <subcellularLocation>
        <location evidence="6">Membrane</location>
        <topology evidence="6">Multi-pass membrane protein</topology>
    </subcellularLocation>
</comment>
<feature type="domain" description="MotA/TolQ/ExbB proton channel" evidence="8">
    <location>
        <begin position="96"/>
        <end position="217"/>
    </location>
</feature>
<evidence type="ECO:0000256" key="6">
    <source>
        <dbReference type="RuleBase" id="RU004057"/>
    </source>
</evidence>
<feature type="transmembrane region" description="Helical" evidence="7">
    <location>
        <begin position="7"/>
        <end position="28"/>
    </location>
</feature>
<dbReference type="Proteomes" id="UP000265916">
    <property type="component" value="Unassembled WGS sequence"/>
</dbReference>
<keyword evidence="6" id="KW-0813">Transport</keyword>
<evidence type="ECO:0000313" key="9">
    <source>
        <dbReference type="EMBL" id="RIY37861.1"/>
    </source>
</evidence>
<keyword evidence="2" id="KW-1003">Cell membrane</keyword>
<dbReference type="EMBL" id="NRJG01000077">
    <property type="protein sequence ID" value="RIY37861.1"/>
    <property type="molecule type" value="Genomic_DNA"/>
</dbReference>
<evidence type="ECO:0000256" key="5">
    <source>
        <dbReference type="ARBA" id="ARBA00023136"/>
    </source>
</evidence>
<dbReference type="GO" id="GO:0017038">
    <property type="term" value="P:protein import"/>
    <property type="evidence" value="ECO:0007669"/>
    <property type="project" value="TreeGrafter"/>
</dbReference>
<evidence type="ECO:0000256" key="2">
    <source>
        <dbReference type="ARBA" id="ARBA00022475"/>
    </source>
</evidence>
<dbReference type="InterPro" id="IPR002898">
    <property type="entry name" value="MotA_ExbB_proton_chnl"/>
</dbReference>
<keyword evidence="3 7" id="KW-0812">Transmembrane</keyword>
<dbReference type="GO" id="GO:0005886">
    <property type="term" value="C:plasma membrane"/>
    <property type="evidence" value="ECO:0007669"/>
    <property type="project" value="UniProtKB-SubCell"/>
</dbReference>
<proteinExistence type="inferred from homology"/>
<evidence type="ECO:0000259" key="8">
    <source>
        <dbReference type="Pfam" id="PF01618"/>
    </source>
</evidence>
<keyword evidence="6" id="KW-0653">Protein transport</keyword>
<accession>A0A3A1YJU8</accession>
<organism evidence="9 10">
    <name type="scientific">Psittacicella hinzii</name>
    <dbReference type="NCBI Taxonomy" id="2028575"/>
    <lineage>
        <taxon>Bacteria</taxon>
        <taxon>Pseudomonadati</taxon>
        <taxon>Pseudomonadota</taxon>
        <taxon>Gammaproteobacteria</taxon>
        <taxon>Pasteurellales</taxon>
        <taxon>Psittacicellaceae</taxon>
        <taxon>Psittacicella</taxon>
    </lineage>
</organism>
<gene>
    <name evidence="9" type="ORF">CKF58_04575</name>
</gene>
<protein>
    <recommendedName>
        <fullName evidence="8">MotA/TolQ/ExbB proton channel domain-containing protein</fullName>
    </recommendedName>
</protein>
<reference evidence="9 10" key="1">
    <citation type="submission" date="2017-08" db="EMBL/GenBank/DDBJ databases">
        <title>Reclassification of Bisgaard taxon 37 and 44.</title>
        <authorList>
            <person name="Christensen H."/>
        </authorList>
    </citation>
    <scope>NUCLEOTIDE SEQUENCE [LARGE SCALE GENOMIC DNA]</scope>
    <source>
        <strain evidence="9 10">111</strain>
    </source>
</reference>
<evidence type="ECO:0000313" key="10">
    <source>
        <dbReference type="Proteomes" id="UP000265916"/>
    </source>
</evidence>
<feature type="transmembrane region" description="Helical" evidence="7">
    <location>
        <begin position="34"/>
        <end position="57"/>
    </location>
</feature>
<dbReference type="PANTHER" id="PTHR30625">
    <property type="entry name" value="PROTEIN TOLQ"/>
    <property type="match status" value="1"/>
</dbReference>
<sequence>MLVRLPLILTSNLSNTCMSLLFLFDIFLKASLMVQIIMVILLSLSIWSWTLVVNRFFYYRKVRKQDMAFSRIYAEGVGFAKLISFTEQQKSLIGMARVFAEGVSSYKTISNIRYQTPEALMDLINRKMASTIAEEIEDQDFGLNILSIITGISPYIGLFGTVWGIIEVFTSLGSAEQVNIQLIAPGISEALVATAMGLFVAIPALVFYNIFNRKVNFNETNYYNFQDTFTAVIQEDVHRRLRQANAQATQPTNTQP</sequence>
<keyword evidence="5 7" id="KW-0472">Membrane</keyword>
<feature type="transmembrane region" description="Helical" evidence="7">
    <location>
        <begin position="186"/>
        <end position="211"/>
    </location>
</feature>
<keyword evidence="4 7" id="KW-1133">Transmembrane helix</keyword>
<dbReference type="OrthoDB" id="9805133at2"/>
<comment type="similarity">
    <text evidence="6">Belongs to the exbB/tolQ family.</text>
</comment>
<evidence type="ECO:0000256" key="3">
    <source>
        <dbReference type="ARBA" id="ARBA00022692"/>
    </source>
</evidence>
<dbReference type="InterPro" id="IPR050790">
    <property type="entry name" value="ExbB/TolQ_transport"/>
</dbReference>
<evidence type="ECO:0000256" key="7">
    <source>
        <dbReference type="SAM" id="Phobius"/>
    </source>
</evidence>
<name>A0A3A1YJU8_9GAMM</name>
<comment type="caution">
    <text evidence="9">The sequence shown here is derived from an EMBL/GenBank/DDBJ whole genome shotgun (WGS) entry which is preliminary data.</text>
</comment>
<keyword evidence="10" id="KW-1185">Reference proteome</keyword>